<evidence type="ECO:0000256" key="2">
    <source>
        <dbReference type="ARBA" id="ARBA00022741"/>
    </source>
</evidence>
<dbReference type="GO" id="GO:0031683">
    <property type="term" value="F:G-protein beta/gamma-subunit complex binding"/>
    <property type="evidence" value="ECO:0007669"/>
    <property type="project" value="InterPro"/>
</dbReference>
<reference evidence="8" key="1">
    <citation type="journal article" date="2017" name="Nat. Ecol. Evol.">
        <title>Genome expansion and lineage-specific genetic innovations in the forest pathogenic fungi Armillaria.</title>
        <authorList>
            <person name="Sipos G."/>
            <person name="Prasanna A.N."/>
            <person name="Walter M.C."/>
            <person name="O'Connor E."/>
            <person name="Balint B."/>
            <person name="Krizsan K."/>
            <person name="Kiss B."/>
            <person name="Hess J."/>
            <person name="Varga T."/>
            <person name="Slot J."/>
            <person name="Riley R."/>
            <person name="Boka B."/>
            <person name="Rigling D."/>
            <person name="Barry K."/>
            <person name="Lee J."/>
            <person name="Mihaltcheva S."/>
            <person name="LaButti K."/>
            <person name="Lipzen A."/>
            <person name="Waldron R."/>
            <person name="Moloney N.M."/>
            <person name="Sperisen C."/>
            <person name="Kredics L."/>
            <person name="Vagvoelgyi C."/>
            <person name="Patrignani A."/>
            <person name="Fitzpatrick D."/>
            <person name="Nagy I."/>
            <person name="Doyle S."/>
            <person name="Anderson J.B."/>
            <person name="Grigoriev I.V."/>
            <person name="Gueldener U."/>
            <person name="Muensterkoetter M."/>
            <person name="Nagy L.G."/>
        </authorList>
    </citation>
    <scope>NUCLEOTIDE SEQUENCE [LARGE SCALE GENOMIC DNA]</scope>
    <source>
        <strain evidence="8">28-4</strain>
    </source>
</reference>
<dbReference type="GO" id="GO:0007188">
    <property type="term" value="P:adenylate cyclase-modulating G protein-coupled receptor signaling pathway"/>
    <property type="evidence" value="ECO:0007669"/>
    <property type="project" value="TreeGrafter"/>
</dbReference>
<feature type="binding site" evidence="5">
    <location>
        <begin position="45"/>
        <end position="50"/>
    </location>
    <ligand>
        <name>GTP</name>
        <dbReference type="ChEBI" id="CHEBI:37565"/>
    </ligand>
</feature>
<sequence>MTVDPFAVSTKPTAESLAIDESIRLERKRLKDNPVVKVLLLGQSESGKSTVIKNFRLAHDAASFRAERASWRSVIQLNLIRSVGVILDALDDIEQLPPDLRLLRLRLIPLRRVETDLRRRLSDSTTPVTPELSVRSLAQLSHSPDPISLLRESADAQDVITSLREDIRHLWLDERVRNALRRKGIRVEEGAGFFLNDLDRIAISSYTPSDDDVLRARLRTMGVQEWRIPFPPAPGQHPTFSQPWALYDVGGARTQRRAWLPFFDGVNAIIFLAPLSPFDTPLPEDPSVTHLDDTLALWHAITSTPLLARSTLIVFLNKCDLLKRKLKSGVRWGDWVRGYKGEEEVGAVVKWTRDRFREIARTKSPPAAKGRTTYVYPTSVTDTKATAVTLKSVRDGILREHLKMAEFV</sequence>
<gene>
    <name evidence="7" type="ORF">ARMSODRAFT_1015081</name>
</gene>
<dbReference type="Proteomes" id="UP000218334">
    <property type="component" value="Unassembled WGS sequence"/>
</dbReference>
<feature type="binding site" evidence="5">
    <location>
        <begin position="214"/>
        <end position="220"/>
    </location>
    <ligand>
        <name>GTP</name>
        <dbReference type="ChEBI" id="CHEBI:37565"/>
    </ligand>
</feature>
<keyword evidence="1 6" id="KW-0479">Metal-binding</keyword>
<dbReference type="GO" id="GO:0005737">
    <property type="term" value="C:cytoplasm"/>
    <property type="evidence" value="ECO:0007669"/>
    <property type="project" value="TreeGrafter"/>
</dbReference>
<keyword evidence="2 5" id="KW-0547">Nucleotide-binding</keyword>
<dbReference type="GO" id="GO:0005525">
    <property type="term" value="F:GTP binding"/>
    <property type="evidence" value="ECO:0007669"/>
    <property type="project" value="UniProtKB-KW"/>
</dbReference>
<proteinExistence type="predicted"/>
<dbReference type="InterPro" id="IPR027417">
    <property type="entry name" value="P-loop_NTPase"/>
</dbReference>
<dbReference type="SMART" id="SM00275">
    <property type="entry name" value="G_alpha"/>
    <property type="match status" value="1"/>
</dbReference>
<dbReference type="GO" id="GO:0003924">
    <property type="term" value="F:GTPase activity"/>
    <property type="evidence" value="ECO:0007669"/>
    <property type="project" value="InterPro"/>
</dbReference>
<keyword evidence="6" id="KW-0460">Magnesium</keyword>
<dbReference type="GO" id="GO:0001664">
    <property type="term" value="F:G protein-coupled receptor binding"/>
    <property type="evidence" value="ECO:0007669"/>
    <property type="project" value="TreeGrafter"/>
</dbReference>
<evidence type="ECO:0000256" key="5">
    <source>
        <dbReference type="PIRSR" id="PIRSR601019-1"/>
    </source>
</evidence>
<dbReference type="PANTHER" id="PTHR10218">
    <property type="entry name" value="GTP-BINDING PROTEIN ALPHA SUBUNIT"/>
    <property type="match status" value="1"/>
</dbReference>
<evidence type="ECO:0000256" key="1">
    <source>
        <dbReference type="ARBA" id="ARBA00022723"/>
    </source>
</evidence>
<name>A0A2H3BX24_9AGAR</name>
<evidence type="ECO:0000313" key="7">
    <source>
        <dbReference type="EMBL" id="PBK73534.1"/>
    </source>
</evidence>
<dbReference type="GO" id="GO:0005834">
    <property type="term" value="C:heterotrimeric G-protein complex"/>
    <property type="evidence" value="ECO:0007669"/>
    <property type="project" value="TreeGrafter"/>
</dbReference>
<evidence type="ECO:0000256" key="3">
    <source>
        <dbReference type="ARBA" id="ARBA00023134"/>
    </source>
</evidence>
<feature type="binding site" evidence="5">
    <location>
        <begin position="317"/>
        <end position="320"/>
    </location>
    <ligand>
        <name>GTP</name>
        <dbReference type="ChEBI" id="CHEBI:37565"/>
    </ligand>
</feature>
<organism evidence="7 8">
    <name type="scientific">Armillaria solidipes</name>
    <dbReference type="NCBI Taxonomy" id="1076256"/>
    <lineage>
        <taxon>Eukaryota</taxon>
        <taxon>Fungi</taxon>
        <taxon>Dikarya</taxon>
        <taxon>Basidiomycota</taxon>
        <taxon>Agaricomycotina</taxon>
        <taxon>Agaricomycetes</taxon>
        <taxon>Agaricomycetidae</taxon>
        <taxon>Agaricales</taxon>
        <taxon>Marasmiineae</taxon>
        <taxon>Physalacriaceae</taxon>
        <taxon>Armillaria</taxon>
    </lineage>
</organism>
<dbReference type="FunFam" id="3.40.50.300:FF:000692">
    <property type="entry name" value="Guanine nucleotide-binding protein subunit alpha"/>
    <property type="match status" value="1"/>
</dbReference>
<dbReference type="Gene3D" id="1.10.400.10">
    <property type="entry name" value="GI Alpha 1, domain 2-like"/>
    <property type="match status" value="1"/>
</dbReference>
<dbReference type="AlphaFoldDB" id="A0A2H3BX24"/>
<dbReference type="InterPro" id="IPR001019">
    <property type="entry name" value="Gprotein_alpha_su"/>
</dbReference>
<keyword evidence="3 5" id="KW-0342">GTP-binding</keyword>
<evidence type="ECO:0000256" key="4">
    <source>
        <dbReference type="ARBA" id="ARBA00023224"/>
    </source>
</evidence>
<dbReference type="SUPFAM" id="SSF47895">
    <property type="entry name" value="Transducin (alpha subunit), insertion domain"/>
    <property type="match status" value="1"/>
</dbReference>
<dbReference type="EMBL" id="KZ293420">
    <property type="protein sequence ID" value="PBK73534.1"/>
    <property type="molecule type" value="Genomic_DNA"/>
</dbReference>
<dbReference type="Gene3D" id="3.40.50.300">
    <property type="entry name" value="P-loop containing nucleotide triphosphate hydrolases"/>
    <property type="match status" value="1"/>
</dbReference>
<dbReference type="GO" id="GO:0046872">
    <property type="term" value="F:metal ion binding"/>
    <property type="evidence" value="ECO:0007669"/>
    <property type="project" value="UniProtKB-KW"/>
</dbReference>
<keyword evidence="4" id="KW-0807">Transducer</keyword>
<accession>A0A2H3BX24</accession>
<feature type="binding site" evidence="6">
    <location>
        <position position="49"/>
    </location>
    <ligand>
        <name>Mg(2+)</name>
        <dbReference type="ChEBI" id="CHEBI:18420"/>
    </ligand>
</feature>
<dbReference type="PROSITE" id="PS51882">
    <property type="entry name" value="G_ALPHA"/>
    <property type="match status" value="1"/>
</dbReference>
<feature type="binding site" evidence="6">
    <location>
        <position position="220"/>
    </location>
    <ligand>
        <name>Mg(2+)</name>
        <dbReference type="ChEBI" id="CHEBI:18420"/>
    </ligand>
</feature>
<keyword evidence="8" id="KW-1185">Reference proteome</keyword>
<dbReference type="InterPro" id="IPR011025">
    <property type="entry name" value="GproteinA_insert"/>
</dbReference>
<dbReference type="PRINTS" id="PR00318">
    <property type="entry name" value="GPROTEINA"/>
</dbReference>
<dbReference type="SUPFAM" id="SSF52540">
    <property type="entry name" value="P-loop containing nucleoside triphosphate hydrolases"/>
    <property type="match status" value="1"/>
</dbReference>
<protein>
    <submittedName>
        <fullName evidence="7">Guanine nucleotide binding protein, alpha subunit</fullName>
    </submittedName>
</protein>
<dbReference type="PANTHER" id="PTHR10218:SF360">
    <property type="entry name" value="GUANINE NUCLEOTIDE-BINDING PROTEIN SUBUNIT ALPHA HOMOLOG"/>
    <property type="match status" value="1"/>
</dbReference>
<evidence type="ECO:0000256" key="6">
    <source>
        <dbReference type="PIRSR" id="PIRSR601019-2"/>
    </source>
</evidence>
<evidence type="ECO:0000313" key="8">
    <source>
        <dbReference type="Proteomes" id="UP000218334"/>
    </source>
</evidence>
<dbReference type="STRING" id="1076256.A0A2H3BX24"/>
<dbReference type="Pfam" id="PF00503">
    <property type="entry name" value="G-alpha"/>
    <property type="match status" value="1"/>
</dbReference>